<dbReference type="CDD" id="cd14791">
    <property type="entry name" value="GH36"/>
    <property type="match status" value="1"/>
</dbReference>
<dbReference type="AlphaFoldDB" id="A0A087AZQ7"/>
<proteinExistence type="predicted"/>
<dbReference type="Pfam" id="PF02065">
    <property type="entry name" value="Melibiase"/>
    <property type="match status" value="1"/>
</dbReference>
<dbReference type="InterPro" id="IPR038417">
    <property type="entry name" value="Alpga-gal_N_sf"/>
</dbReference>
<dbReference type="STRING" id="1688.BCUN_2122"/>
<gene>
    <name evidence="1" type="ORF">BCUN_2122</name>
</gene>
<comment type="caution">
    <text evidence="1">The sequence shown here is derived from an EMBL/GenBank/DDBJ whole genome shotgun (WGS) entry which is preliminary data.</text>
</comment>
<dbReference type="Gene3D" id="3.20.20.70">
    <property type="entry name" value="Aldolase class I"/>
    <property type="match status" value="1"/>
</dbReference>
<dbReference type="Proteomes" id="UP000029067">
    <property type="component" value="Unassembled WGS sequence"/>
</dbReference>
<dbReference type="InterPro" id="IPR002252">
    <property type="entry name" value="Glyco_hydro_36"/>
</dbReference>
<evidence type="ECO:0000313" key="1">
    <source>
        <dbReference type="EMBL" id="KFI64257.1"/>
    </source>
</evidence>
<name>A0A087AZQ7_9BIFI</name>
<accession>A0A087AZQ7</accession>
<dbReference type="PRINTS" id="PR00743">
    <property type="entry name" value="GLHYDRLASE36"/>
</dbReference>
<dbReference type="eggNOG" id="COG3345">
    <property type="taxonomic scope" value="Bacteria"/>
</dbReference>
<dbReference type="Gene3D" id="2.70.98.60">
    <property type="entry name" value="alpha-galactosidase from lactobacil brevis"/>
    <property type="match status" value="1"/>
</dbReference>
<dbReference type="EMBL" id="JGYV01000005">
    <property type="protein sequence ID" value="KFI64257.1"/>
    <property type="molecule type" value="Genomic_DNA"/>
</dbReference>
<dbReference type="InterPro" id="IPR017853">
    <property type="entry name" value="GH"/>
</dbReference>
<keyword evidence="2" id="KW-1185">Reference proteome</keyword>
<dbReference type="RefSeq" id="WP_081895535.1">
    <property type="nucleotide sequence ID" value="NZ_JGYV01000005.1"/>
</dbReference>
<dbReference type="OrthoDB" id="9758822at2"/>
<dbReference type="SUPFAM" id="SSF51445">
    <property type="entry name" value="(Trans)glycosidases"/>
    <property type="match status" value="1"/>
</dbReference>
<dbReference type="InterPro" id="IPR013785">
    <property type="entry name" value="Aldolase_TIM"/>
</dbReference>
<organism evidence="1 2">
    <name type="scientific">Bifidobacterium cuniculi</name>
    <dbReference type="NCBI Taxonomy" id="1688"/>
    <lineage>
        <taxon>Bacteria</taxon>
        <taxon>Bacillati</taxon>
        <taxon>Actinomycetota</taxon>
        <taxon>Actinomycetes</taxon>
        <taxon>Bifidobacteriales</taxon>
        <taxon>Bifidobacteriaceae</taxon>
        <taxon>Bifidobacterium</taxon>
    </lineage>
</organism>
<evidence type="ECO:0000313" key="2">
    <source>
        <dbReference type="Proteomes" id="UP000029067"/>
    </source>
</evidence>
<protein>
    <submittedName>
        <fullName evidence="1">Alpha-galactosidase</fullName>
    </submittedName>
</protein>
<sequence length="774" mass="85567">MREERNAVEQFEADLAGARRVAPDTAGRIAWGNGVVTCVFEVHDDAPVTLVGLSGRGMMPARVDIPGQPDAQPIVELRSSIDGGADNHQRLAVSAAGLKLRFEEARVVEPADPDAPDATWRLAIVQRSTDERGPVVTSLFEVIPGHSAVRCRTRVHCDDQYPVEAVSSMNVTLPMAAARLDDSQALVYCAQSSWCLENAWTCQPLRATALRGHDQLGVPSASTAHLVFASSSTWSTGEFLPTGIISGVNEALPDSSFSFMWQIEHNGAWEWEIGENNPGLRVTAYGPEYVDHQWFSMMGEGNDFVTVPVSFVICAGDWQRAVAEMTVQRRALRQRMTLRQGRTEQFDAGELKVVYNDYMNTVEGSPNVELELPLVDGAAKAGADVFCIDIGWFVEDDDDWWSSVGDWEPSIDRFGIVRMAGIIHDITAHGMQPGLWLEPEIVGVHSPVAKTLPDSAFFCRHGRRVADYDRYHLDFRSPLARAHATAVVERLIDEFGIRYFKFDCNTVPGAGTDVDTDSVGAGLLEHCRAVQQWIDGLRRRHPDVMIENAAAGAMRADYAMLSRLDLQSASDQSDPHVFAAIAAGAGLAVLPEQQGDWAVVQEDMDDEQAVFALVSGVLGRLYLSGFLNRLPEPRMRLVRQAVALHREILEEQGHLVPWWPYGLPDFNGPWLAYGLRHDAAIAHDVWPAVETMMADREHSEYLAVWRRSGTDTMFLQLGEDAHITQVFPDPARPEDAPGAKPWTIEQVDPTTVRLVVPDDDEPSARVFKVSYGEE</sequence>
<dbReference type="GO" id="GO:0016052">
    <property type="term" value="P:carbohydrate catabolic process"/>
    <property type="evidence" value="ECO:0007669"/>
    <property type="project" value="InterPro"/>
</dbReference>
<dbReference type="GO" id="GO:0004557">
    <property type="term" value="F:alpha-galactosidase activity"/>
    <property type="evidence" value="ECO:0007669"/>
    <property type="project" value="InterPro"/>
</dbReference>
<reference evidence="1 2" key="1">
    <citation type="submission" date="2014-03" db="EMBL/GenBank/DDBJ databases">
        <title>Genomics of Bifidobacteria.</title>
        <authorList>
            <person name="Ventura M."/>
            <person name="Milani C."/>
            <person name="Lugli G.A."/>
        </authorList>
    </citation>
    <scope>NUCLEOTIDE SEQUENCE [LARGE SCALE GENOMIC DNA]</scope>
    <source>
        <strain evidence="1 2">LMG 10738</strain>
    </source>
</reference>